<dbReference type="GO" id="GO:0005886">
    <property type="term" value="C:plasma membrane"/>
    <property type="evidence" value="ECO:0007669"/>
    <property type="project" value="UniProtKB-SubCell"/>
</dbReference>
<evidence type="ECO:0000259" key="7">
    <source>
        <dbReference type="Pfam" id="PF09822"/>
    </source>
</evidence>
<dbReference type="InterPro" id="IPR051449">
    <property type="entry name" value="ABC-2_transporter_component"/>
</dbReference>
<dbReference type="RefSeq" id="WP_096333140.1">
    <property type="nucleotide sequence ID" value="NZ_FOMX01000002.1"/>
</dbReference>
<keyword evidence="5 6" id="KW-0472">Membrane</keyword>
<dbReference type="InterPro" id="IPR055396">
    <property type="entry name" value="DUF7088"/>
</dbReference>
<dbReference type="PANTHER" id="PTHR30294:SF29">
    <property type="entry name" value="MULTIDRUG ABC TRANSPORTER PERMEASE YBHS-RELATED"/>
    <property type="match status" value="1"/>
</dbReference>
<evidence type="ECO:0000256" key="3">
    <source>
        <dbReference type="ARBA" id="ARBA00022692"/>
    </source>
</evidence>
<evidence type="ECO:0000256" key="6">
    <source>
        <dbReference type="SAM" id="Phobius"/>
    </source>
</evidence>
<dbReference type="InterPro" id="IPR019196">
    <property type="entry name" value="ABC_transp_unknown"/>
</dbReference>
<dbReference type="SUPFAM" id="SSF52317">
    <property type="entry name" value="Class I glutamine amidotransferase-like"/>
    <property type="match status" value="1"/>
</dbReference>
<feature type="transmembrane region" description="Helical" evidence="6">
    <location>
        <begin position="261"/>
        <end position="279"/>
    </location>
</feature>
<feature type="transmembrane region" description="Helical" evidence="6">
    <location>
        <begin position="148"/>
        <end position="170"/>
    </location>
</feature>
<feature type="transmembrane region" description="Helical" evidence="6">
    <location>
        <begin position="20"/>
        <end position="41"/>
    </location>
</feature>
<keyword evidence="3 6" id="KW-0812">Transmembrane</keyword>
<feature type="transmembrane region" description="Helical" evidence="6">
    <location>
        <begin position="713"/>
        <end position="734"/>
    </location>
</feature>
<dbReference type="AlphaFoldDB" id="A0A1I1SHA9"/>
<sequence>MSALGWWVRGAWHVARKELLSLFVTPLAYLVATLFLLNQGYNFALLLRVLNDPLAAPGPVMQFYFGGSFFLFWLPVIFICAALSMRLVAEERRLGTLEALLTAPLSPGQLVAGKYVGAYVFYAALWLPTASFYVLLMGAGARPEVGPVLAGYLGVGLVGASFLAVGLLASAIARSQLAAAVMTFVVCTIAVMSGLLEGQVQSEAASRAIQATSLLTMMQELAQGIVDPRWVYLHLAVTASLLLAAVVVVSPRRRFEHGLQVALAAFTLANAAVLASRHAERGDWTGGHVYSLSERAREVLAGLSAAVEVTVIVPTTIGGGRPNPLQAELREVLARMTAAAPERLRVRFVDPDRDHQEASAAIGDYALTGRELADGVVLIRSGQGAGLRKAHLLPTDLVSFATGPDVQVTGPRVKEFRGEEALLGKFLAVTDARRVVVCATQGHGEPALDSLEPYSGYAHLRDLLTDAGLTVRIADLSGPEGLSGCDVLLVGGPQGPLPPEHVKEVERFVGGGGDVLLLAGAVILRGSSGLAPNGLEELTAQRGIRFGERVVVDPSPMAGATPFLAFTLQEGWGDHPATARLVGQPISLLQVRELTVEPPATTLIQTSERGWAEADILAFTRGEAPRFDPASDREGPVPVAAAAELGGSRMIVVGSADFALNALLREDVVYDRGRDFLLNAVGWLSERDALLGLRPRPREHVKLVLQEDQLAQMVWMCLVGLPGFGAALGLWVLWRRRV</sequence>
<keyword evidence="2" id="KW-1003">Cell membrane</keyword>
<feature type="domain" description="ABC-type uncharacterised transport system" evidence="7">
    <location>
        <begin position="435"/>
        <end position="679"/>
    </location>
</feature>
<dbReference type="Gene3D" id="3.40.50.880">
    <property type="match status" value="1"/>
</dbReference>
<evidence type="ECO:0000256" key="1">
    <source>
        <dbReference type="ARBA" id="ARBA00004651"/>
    </source>
</evidence>
<evidence type="ECO:0000256" key="5">
    <source>
        <dbReference type="ARBA" id="ARBA00023136"/>
    </source>
</evidence>
<feature type="transmembrane region" description="Helical" evidence="6">
    <location>
        <begin position="61"/>
        <end position="83"/>
    </location>
</feature>
<evidence type="ECO:0000259" key="8">
    <source>
        <dbReference type="Pfam" id="PF23357"/>
    </source>
</evidence>
<keyword evidence="10" id="KW-1185">Reference proteome</keyword>
<feature type="transmembrane region" description="Helical" evidence="6">
    <location>
        <begin position="116"/>
        <end position="136"/>
    </location>
</feature>
<dbReference type="EMBL" id="FOMX01000002">
    <property type="protein sequence ID" value="SFD45864.1"/>
    <property type="molecule type" value="Genomic_DNA"/>
</dbReference>
<dbReference type="Pfam" id="PF12679">
    <property type="entry name" value="ABC2_membrane_2"/>
    <property type="match status" value="1"/>
</dbReference>
<proteinExistence type="predicted"/>
<evidence type="ECO:0000313" key="10">
    <source>
        <dbReference type="Proteomes" id="UP000199400"/>
    </source>
</evidence>
<accession>A0A1I1SHA9</accession>
<evidence type="ECO:0000313" key="9">
    <source>
        <dbReference type="EMBL" id="SFD45864.1"/>
    </source>
</evidence>
<dbReference type="STRING" id="54.SAMN02745121_00036"/>
<name>A0A1I1SHA9_9BACT</name>
<dbReference type="PANTHER" id="PTHR30294">
    <property type="entry name" value="MEMBRANE COMPONENT OF ABC TRANSPORTER YHHJ-RELATED"/>
    <property type="match status" value="1"/>
</dbReference>
<organism evidence="9 10">
    <name type="scientific">Nannocystis exedens</name>
    <dbReference type="NCBI Taxonomy" id="54"/>
    <lineage>
        <taxon>Bacteria</taxon>
        <taxon>Pseudomonadati</taxon>
        <taxon>Myxococcota</taxon>
        <taxon>Polyangia</taxon>
        <taxon>Nannocystales</taxon>
        <taxon>Nannocystaceae</taxon>
        <taxon>Nannocystis</taxon>
    </lineage>
</organism>
<dbReference type="Pfam" id="PF09822">
    <property type="entry name" value="ABC_transp_aux"/>
    <property type="match status" value="1"/>
</dbReference>
<reference evidence="10" key="1">
    <citation type="submission" date="2016-10" db="EMBL/GenBank/DDBJ databases">
        <authorList>
            <person name="Varghese N."/>
            <person name="Submissions S."/>
        </authorList>
    </citation>
    <scope>NUCLEOTIDE SEQUENCE [LARGE SCALE GENOMIC DNA]</scope>
    <source>
        <strain evidence="10">ATCC 25963</strain>
    </source>
</reference>
<dbReference type="OrthoDB" id="9794512at2"/>
<feature type="domain" description="DUF7088" evidence="8">
    <location>
        <begin position="288"/>
        <end position="372"/>
    </location>
</feature>
<protein>
    <submittedName>
        <fullName evidence="9">ABC-2 family transporter protein</fullName>
    </submittedName>
</protein>
<keyword evidence="4 6" id="KW-1133">Transmembrane helix</keyword>
<comment type="subcellular location">
    <subcellularLocation>
        <location evidence="1">Cell membrane</location>
        <topology evidence="1">Multi-pass membrane protein</topology>
    </subcellularLocation>
</comment>
<evidence type="ECO:0000256" key="2">
    <source>
        <dbReference type="ARBA" id="ARBA00022475"/>
    </source>
</evidence>
<dbReference type="Proteomes" id="UP000199400">
    <property type="component" value="Unassembled WGS sequence"/>
</dbReference>
<dbReference type="InterPro" id="IPR029062">
    <property type="entry name" value="Class_I_gatase-like"/>
</dbReference>
<feature type="transmembrane region" description="Helical" evidence="6">
    <location>
        <begin position="230"/>
        <end position="249"/>
    </location>
</feature>
<dbReference type="GO" id="GO:0140359">
    <property type="term" value="F:ABC-type transporter activity"/>
    <property type="evidence" value="ECO:0007669"/>
    <property type="project" value="InterPro"/>
</dbReference>
<gene>
    <name evidence="9" type="ORF">SAMN02745121_00036</name>
</gene>
<feature type="transmembrane region" description="Helical" evidence="6">
    <location>
        <begin position="177"/>
        <end position="196"/>
    </location>
</feature>
<evidence type="ECO:0000256" key="4">
    <source>
        <dbReference type="ARBA" id="ARBA00022989"/>
    </source>
</evidence>
<dbReference type="Pfam" id="PF23357">
    <property type="entry name" value="DUF7088"/>
    <property type="match status" value="1"/>
</dbReference>